<dbReference type="PANTHER" id="PTHR10434">
    <property type="entry name" value="1-ACYL-SN-GLYCEROL-3-PHOSPHATE ACYLTRANSFERASE"/>
    <property type="match status" value="1"/>
</dbReference>
<feature type="domain" description="Phospholipid/glycerol acyltransferase" evidence="3">
    <location>
        <begin position="50"/>
        <end position="162"/>
    </location>
</feature>
<protein>
    <submittedName>
        <fullName evidence="4">Putative acyltransferase</fullName>
        <ecNumber evidence="4">2.3.-.-</ecNumber>
    </submittedName>
</protein>
<dbReference type="GO" id="GO:0006654">
    <property type="term" value="P:phosphatidic acid biosynthetic process"/>
    <property type="evidence" value="ECO:0007669"/>
    <property type="project" value="TreeGrafter"/>
</dbReference>
<evidence type="ECO:0000313" key="5">
    <source>
        <dbReference type="Proteomes" id="UP000011863"/>
    </source>
</evidence>
<keyword evidence="2 4" id="KW-0012">Acyltransferase</keyword>
<dbReference type="KEGG" id="aym:YM304_20160"/>
<name>A0A6C7E7A9_ILUCY</name>
<dbReference type="Pfam" id="PF01553">
    <property type="entry name" value="Acyltransferase"/>
    <property type="match status" value="1"/>
</dbReference>
<dbReference type="PANTHER" id="PTHR10434:SF11">
    <property type="entry name" value="1-ACYL-SN-GLYCEROL-3-PHOSPHATE ACYLTRANSFERASE"/>
    <property type="match status" value="1"/>
</dbReference>
<dbReference type="Proteomes" id="UP000011863">
    <property type="component" value="Chromosome"/>
</dbReference>
<accession>A0A6C7E7A9</accession>
<evidence type="ECO:0000313" key="4">
    <source>
        <dbReference type="EMBL" id="BAN02330.1"/>
    </source>
</evidence>
<organism evidence="4 5">
    <name type="scientific">Ilumatobacter coccineus (strain NBRC 103263 / KCTC 29153 / YM16-304)</name>
    <dbReference type="NCBI Taxonomy" id="1313172"/>
    <lineage>
        <taxon>Bacteria</taxon>
        <taxon>Bacillati</taxon>
        <taxon>Actinomycetota</taxon>
        <taxon>Acidimicrobiia</taxon>
        <taxon>Acidimicrobiales</taxon>
        <taxon>Ilumatobacteraceae</taxon>
        <taxon>Ilumatobacter</taxon>
    </lineage>
</organism>
<reference evidence="4 5" key="1">
    <citation type="journal article" date="2013" name="Int. J. Syst. Evol. Microbiol.">
        <title>Ilumatobacter nonamiense sp. nov. and Ilumatobacter coccineum sp. nov., isolated from seashore sand.</title>
        <authorList>
            <person name="Matsumoto A."/>
            <person name="Kasai H."/>
            <person name="Matsuo Y."/>
            <person name="Shizuri Y."/>
            <person name="Ichikawa N."/>
            <person name="Fujita N."/>
            <person name="Omura S."/>
            <person name="Takahashi Y."/>
        </authorList>
    </citation>
    <scope>NUCLEOTIDE SEQUENCE [LARGE SCALE GENOMIC DNA]</scope>
    <source>
        <strain evidence="5">NBRC 103263 / KCTC 29153 / YM16-304</strain>
    </source>
</reference>
<dbReference type="SUPFAM" id="SSF69593">
    <property type="entry name" value="Glycerol-3-phosphate (1)-acyltransferase"/>
    <property type="match status" value="1"/>
</dbReference>
<evidence type="ECO:0000256" key="2">
    <source>
        <dbReference type="ARBA" id="ARBA00023315"/>
    </source>
</evidence>
<dbReference type="OrthoDB" id="9806008at2"/>
<dbReference type="SMART" id="SM00563">
    <property type="entry name" value="PlsC"/>
    <property type="match status" value="1"/>
</dbReference>
<keyword evidence="5" id="KW-1185">Reference proteome</keyword>
<dbReference type="AlphaFoldDB" id="A0A6C7E7A9"/>
<keyword evidence="1 4" id="KW-0808">Transferase</keyword>
<dbReference type="CDD" id="cd07989">
    <property type="entry name" value="LPLAT_AGPAT-like"/>
    <property type="match status" value="1"/>
</dbReference>
<dbReference type="EC" id="2.3.-.-" evidence="4"/>
<gene>
    <name evidence="4" type="ORF">YM304_20160</name>
</gene>
<dbReference type="InterPro" id="IPR002123">
    <property type="entry name" value="Plipid/glycerol_acylTrfase"/>
</dbReference>
<dbReference type="RefSeq" id="WP_015441577.1">
    <property type="nucleotide sequence ID" value="NC_020520.1"/>
</dbReference>
<proteinExistence type="predicted"/>
<evidence type="ECO:0000259" key="3">
    <source>
        <dbReference type="SMART" id="SM00563"/>
    </source>
</evidence>
<evidence type="ECO:0000256" key="1">
    <source>
        <dbReference type="ARBA" id="ARBA00022679"/>
    </source>
</evidence>
<sequence length="224" mass="25161">MSRVKTGFVGMDRWSIVLYRVVRFIVCGATRVYTRMSIDGRDRLPETGGYIFAPVHRSYIDTPISGYVSKRRMRFMGKDTMWKYERLGKLFSALGAFPVSRGTTDREALKRCVEVLRDGEPLVLYPEGERKDGPVIQPLFDGATFVAAKAGVPIYPIGIGGSAKVMPRHAKFVFPHKVHVIVGEPIVVETNDKGRASREMLRDATERLHTELQRLFDEAQAVAG</sequence>
<dbReference type="GO" id="GO:0003841">
    <property type="term" value="F:1-acylglycerol-3-phosphate O-acyltransferase activity"/>
    <property type="evidence" value="ECO:0007669"/>
    <property type="project" value="TreeGrafter"/>
</dbReference>
<dbReference type="EMBL" id="AP012057">
    <property type="protein sequence ID" value="BAN02330.1"/>
    <property type="molecule type" value="Genomic_DNA"/>
</dbReference>